<accession>A0A6P3X917</accession>
<dbReference type="PANTHER" id="PTHR47027:SF20">
    <property type="entry name" value="REVERSE TRANSCRIPTASE-LIKE PROTEIN WITH RNA-DIRECTED DNA POLYMERASE DOMAIN"/>
    <property type="match status" value="1"/>
</dbReference>
<dbReference type="RefSeq" id="XP_014474808.1">
    <property type="nucleotide sequence ID" value="XM_014619322.1"/>
</dbReference>
<evidence type="ECO:0000313" key="1">
    <source>
        <dbReference type="Proteomes" id="UP000515204"/>
    </source>
</evidence>
<dbReference type="PANTHER" id="PTHR47027">
    <property type="entry name" value="REVERSE TRANSCRIPTASE DOMAIN-CONTAINING PROTEIN"/>
    <property type="match status" value="1"/>
</dbReference>
<dbReference type="OrthoDB" id="6884957at2759"/>
<dbReference type="Proteomes" id="UP000515204">
    <property type="component" value="Unplaced"/>
</dbReference>
<protein>
    <submittedName>
        <fullName evidence="2">Uncharacterized protein LOC106744492</fullName>
    </submittedName>
</protein>
<reference evidence="2" key="1">
    <citation type="submission" date="2025-08" db="UniProtKB">
        <authorList>
            <consortium name="RefSeq"/>
        </authorList>
    </citation>
    <scope>IDENTIFICATION</scope>
</reference>
<dbReference type="KEGG" id="dqu:106744492"/>
<organism evidence="1 2">
    <name type="scientific">Dinoponera quadriceps</name>
    <name type="common">South American ant</name>
    <dbReference type="NCBI Taxonomy" id="609295"/>
    <lineage>
        <taxon>Eukaryota</taxon>
        <taxon>Metazoa</taxon>
        <taxon>Ecdysozoa</taxon>
        <taxon>Arthropoda</taxon>
        <taxon>Hexapoda</taxon>
        <taxon>Insecta</taxon>
        <taxon>Pterygota</taxon>
        <taxon>Neoptera</taxon>
        <taxon>Endopterygota</taxon>
        <taxon>Hymenoptera</taxon>
        <taxon>Apocrita</taxon>
        <taxon>Aculeata</taxon>
        <taxon>Formicoidea</taxon>
        <taxon>Formicidae</taxon>
        <taxon>Ponerinae</taxon>
        <taxon>Ponerini</taxon>
        <taxon>Dinoponera</taxon>
    </lineage>
</organism>
<sequence>MGIPLNDNTILYTLHFADDQVIIAYDKEDLEKTTKDDYMTRKLQKMRLRKYRYLGTNIVANSRCETELEDRIRKGRKVIEALNPVLWSKNIILDKKHLLYNTILKSVMLYGAEVWQLIEKHKKKLLATEMDFWRRTAGISRRGRIRNERIREIMKVKKMLPNKFKNNSYVGMDISNECQRIESLSKYSNGYQ</sequence>
<name>A0A6P3X917_DINQU</name>
<dbReference type="AlphaFoldDB" id="A0A6P3X917"/>
<keyword evidence="1" id="KW-1185">Reference proteome</keyword>
<dbReference type="GeneID" id="106744492"/>
<proteinExistence type="predicted"/>
<evidence type="ECO:0000313" key="2">
    <source>
        <dbReference type="RefSeq" id="XP_014474808.1"/>
    </source>
</evidence>
<gene>
    <name evidence="2" type="primary">LOC106744492</name>
</gene>